<dbReference type="InterPro" id="IPR021858">
    <property type="entry name" value="Fun_TF"/>
</dbReference>
<keyword evidence="5" id="KW-1185">Reference proteome</keyword>
<gene>
    <name evidence="4" type="ORF">EHS25_005765</name>
</gene>
<feature type="region of interest" description="Disordered" evidence="3">
    <location>
        <begin position="1"/>
        <end position="58"/>
    </location>
</feature>
<evidence type="ECO:0000313" key="4">
    <source>
        <dbReference type="EMBL" id="RSH83055.1"/>
    </source>
</evidence>
<organism evidence="4 5">
    <name type="scientific">Saitozyma podzolica</name>
    <dbReference type="NCBI Taxonomy" id="1890683"/>
    <lineage>
        <taxon>Eukaryota</taxon>
        <taxon>Fungi</taxon>
        <taxon>Dikarya</taxon>
        <taxon>Basidiomycota</taxon>
        <taxon>Agaricomycotina</taxon>
        <taxon>Tremellomycetes</taxon>
        <taxon>Tremellales</taxon>
        <taxon>Trimorphomycetaceae</taxon>
        <taxon>Saitozyma</taxon>
    </lineage>
</organism>
<keyword evidence="2" id="KW-0539">Nucleus</keyword>
<evidence type="ECO:0000256" key="1">
    <source>
        <dbReference type="ARBA" id="ARBA00004123"/>
    </source>
</evidence>
<dbReference type="PANTHER" id="PTHR37534:SF46">
    <property type="entry name" value="ZN(II)2CYS6 TRANSCRIPTION FACTOR (EUROFUNG)"/>
    <property type="match status" value="1"/>
</dbReference>
<dbReference type="PANTHER" id="PTHR37534">
    <property type="entry name" value="TRANSCRIPTIONAL ACTIVATOR PROTEIN UGA3"/>
    <property type="match status" value="1"/>
</dbReference>
<dbReference type="Pfam" id="PF11951">
    <property type="entry name" value="Fungal_trans_2"/>
    <property type="match status" value="1"/>
</dbReference>
<proteinExistence type="predicted"/>
<name>A0A427XWF6_9TREE</name>
<evidence type="ECO:0000256" key="3">
    <source>
        <dbReference type="SAM" id="MobiDB-lite"/>
    </source>
</evidence>
<evidence type="ECO:0000256" key="2">
    <source>
        <dbReference type="ARBA" id="ARBA00023242"/>
    </source>
</evidence>
<sequence>MTTENSAWTFVAVDPLAPKKRRRRRKPAPDSAPATKRPRRGDDPEACGPDVTPESHDSPWTAFIRLIDDAASEPGGQGRVTACSPAGPSVFPGRLDGTAIDSPELTPSDRVADDITSVAEVTDFDRFFLLSDQRGVSASTIWTKVFGSHWNAPWTPLAKSGIESALLDFYSRESVKASVSFDDSSNPFREALLPLASSEPIVFHGVLAVASAHWANRLNYLKTLGGTLGVDSEEQLRVLELASSYHHNVAHGLLAVPTHVPTHTPSDAYSNQQIEETRVAGTVILKTHKTFTDGYASRTKTLQQVHRVLQRYAGNQPSSTGRFLRTWLRWIDTLDSTAQRRGRLTVDDSLTDEEQLKVDRAVMQTVGCDTDTLRLIASVSRLAATPLPTDVPGMQRAVTQTSQLHTSILSRLAVDPPTTEEQLASQAFNLAVNLYFLSEVRHSTLSSPFVRWSVAGLLQLVDRASKLGYRQAWATWPYFILGLHVTTPQDQDKVRSTYSWLEATLSIGNLSTLRVILEALWQRRARGEAVTWQD</sequence>
<reference evidence="4 5" key="1">
    <citation type="submission" date="2018-11" db="EMBL/GenBank/DDBJ databases">
        <title>Genome sequence of Saitozyma podzolica DSM 27192.</title>
        <authorList>
            <person name="Aliyu H."/>
            <person name="Gorte O."/>
            <person name="Ochsenreither K."/>
        </authorList>
    </citation>
    <scope>NUCLEOTIDE SEQUENCE [LARGE SCALE GENOMIC DNA]</scope>
    <source>
        <strain evidence="4 5">DSM 27192</strain>
    </source>
</reference>
<feature type="region of interest" description="Disordered" evidence="3">
    <location>
        <begin position="74"/>
        <end position="98"/>
    </location>
</feature>
<dbReference type="EMBL" id="RSCD01000025">
    <property type="protein sequence ID" value="RSH83055.1"/>
    <property type="molecule type" value="Genomic_DNA"/>
</dbReference>
<dbReference type="Proteomes" id="UP000279259">
    <property type="component" value="Unassembled WGS sequence"/>
</dbReference>
<comment type="subcellular location">
    <subcellularLocation>
        <location evidence="1">Nucleus</location>
    </subcellularLocation>
</comment>
<dbReference type="AlphaFoldDB" id="A0A427XWF6"/>
<dbReference type="OrthoDB" id="25818at2759"/>
<comment type="caution">
    <text evidence="4">The sequence shown here is derived from an EMBL/GenBank/DDBJ whole genome shotgun (WGS) entry which is preliminary data.</text>
</comment>
<accession>A0A427XWF6</accession>
<protein>
    <submittedName>
        <fullName evidence="4">Uncharacterized protein</fullName>
    </submittedName>
</protein>
<evidence type="ECO:0000313" key="5">
    <source>
        <dbReference type="Proteomes" id="UP000279259"/>
    </source>
</evidence>
<dbReference type="GO" id="GO:0005634">
    <property type="term" value="C:nucleus"/>
    <property type="evidence" value="ECO:0007669"/>
    <property type="project" value="UniProtKB-SubCell"/>
</dbReference>